<accession>A0ABD6FL10</accession>
<gene>
    <name evidence="4" type="ORF">DIU77_015830</name>
</gene>
<feature type="transmembrane region" description="Helical" evidence="2">
    <location>
        <begin position="86"/>
        <end position="110"/>
    </location>
</feature>
<dbReference type="EMBL" id="QGUI02000260">
    <property type="protein sequence ID" value="MFO7193712.1"/>
    <property type="molecule type" value="Genomic_DNA"/>
</dbReference>
<feature type="transmembrane region" description="Helical" evidence="2">
    <location>
        <begin position="173"/>
        <end position="194"/>
    </location>
</feature>
<keyword evidence="2" id="KW-1133">Transmembrane helix</keyword>
<feature type="transmembrane region" description="Helical" evidence="2">
    <location>
        <begin position="32"/>
        <end position="51"/>
    </location>
</feature>
<proteinExistence type="inferred from homology"/>
<reference evidence="4 5" key="1">
    <citation type="journal article" date="2021" name="BMC Genomics">
        <title>Genome-resolved metagenome and metatranscriptome analyses of thermophilic composting reveal key bacterial players and their metabolic interactions.</title>
        <authorList>
            <person name="Braga L.P.P."/>
            <person name="Pereira R.V."/>
            <person name="Martins L.F."/>
            <person name="Moura L.M.S."/>
            <person name="Sanchez F.B."/>
            <person name="Patane J.S.L."/>
            <person name="da Silva A.M."/>
            <person name="Setubal J.C."/>
        </authorList>
    </citation>
    <scope>NUCLEOTIDE SEQUENCE [LARGE SCALE GENOMIC DNA]</scope>
    <source>
        <strain evidence="4">ZC4RG45</strain>
    </source>
</reference>
<organism evidence="4 5">
    <name type="scientific">Thermocrispum agreste</name>
    <dbReference type="NCBI Taxonomy" id="37925"/>
    <lineage>
        <taxon>Bacteria</taxon>
        <taxon>Bacillati</taxon>
        <taxon>Actinomycetota</taxon>
        <taxon>Actinomycetes</taxon>
        <taxon>Pseudonocardiales</taxon>
        <taxon>Pseudonocardiaceae</taxon>
        <taxon>Thermocrispum</taxon>
    </lineage>
</organism>
<feature type="domain" description="EamA" evidence="3">
    <location>
        <begin position="1"/>
        <end position="133"/>
    </location>
</feature>
<dbReference type="InterPro" id="IPR000620">
    <property type="entry name" value="EamA_dom"/>
</dbReference>
<keyword evidence="2" id="KW-0472">Membrane</keyword>
<evidence type="ECO:0000259" key="3">
    <source>
        <dbReference type="Pfam" id="PF00892"/>
    </source>
</evidence>
<protein>
    <submittedName>
        <fullName evidence="4">EamA family transporter</fullName>
    </submittedName>
</protein>
<evidence type="ECO:0000256" key="1">
    <source>
        <dbReference type="ARBA" id="ARBA00007362"/>
    </source>
</evidence>
<feature type="domain" description="EamA" evidence="3">
    <location>
        <begin position="151"/>
        <end position="283"/>
    </location>
</feature>
<dbReference type="AlphaFoldDB" id="A0ABD6FL10"/>
<sequence length="285" mass="28533">MGVLLALGSAFNYGLSDYVGGVASRRASFLRIAMLGQIGALVVVGLAAPVVSPEIPALADLAWGGLSGVGTAIGMTFLFRGMGRGAVSIVVPTSAVGGVVLPVLVGVLVLGERPEPLAWLGIVITLPALWVISRGNGDDAHAARMSVLDGLVASVGIALQYLALAQAGPDSGIWAVASGRVTSIVTVLVLGMIVPAQHIDAIAGDGEARRATAGGLLAGVLAGAALVCYLYATRVELITVAVVVASLYPVVPVILGVTVLRERLSRGQSAGLVAAMAATVMIASA</sequence>
<feature type="transmembrane region" description="Helical" evidence="2">
    <location>
        <begin position="145"/>
        <end position="167"/>
    </location>
</feature>
<evidence type="ECO:0000256" key="2">
    <source>
        <dbReference type="SAM" id="Phobius"/>
    </source>
</evidence>
<dbReference type="Proteomes" id="UP000249324">
    <property type="component" value="Unassembled WGS sequence"/>
</dbReference>
<evidence type="ECO:0000313" key="5">
    <source>
        <dbReference type="Proteomes" id="UP000249324"/>
    </source>
</evidence>
<dbReference type="Gene3D" id="1.10.3730.20">
    <property type="match status" value="1"/>
</dbReference>
<feature type="transmembrane region" description="Helical" evidence="2">
    <location>
        <begin position="238"/>
        <end position="260"/>
    </location>
</feature>
<keyword evidence="2" id="KW-0812">Transmembrane</keyword>
<feature type="transmembrane region" description="Helical" evidence="2">
    <location>
        <begin position="57"/>
        <end position="79"/>
    </location>
</feature>
<evidence type="ECO:0000313" key="4">
    <source>
        <dbReference type="EMBL" id="MFO7193712.1"/>
    </source>
</evidence>
<dbReference type="SUPFAM" id="SSF103481">
    <property type="entry name" value="Multidrug resistance efflux transporter EmrE"/>
    <property type="match status" value="2"/>
</dbReference>
<comment type="similarity">
    <text evidence="1">Belongs to the EamA transporter family.</text>
</comment>
<feature type="transmembrane region" description="Helical" evidence="2">
    <location>
        <begin position="116"/>
        <end position="133"/>
    </location>
</feature>
<comment type="caution">
    <text evidence="4">The sequence shown here is derived from an EMBL/GenBank/DDBJ whole genome shotgun (WGS) entry which is preliminary data.</text>
</comment>
<name>A0ABD6FL10_9PSEU</name>
<feature type="transmembrane region" description="Helical" evidence="2">
    <location>
        <begin position="215"/>
        <end position="232"/>
    </location>
</feature>
<dbReference type="Pfam" id="PF00892">
    <property type="entry name" value="EamA"/>
    <property type="match status" value="2"/>
</dbReference>
<dbReference type="InterPro" id="IPR037185">
    <property type="entry name" value="EmrE-like"/>
</dbReference>